<dbReference type="OrthoDB" id="4544211at2"/>
<gene>
    <name evidence="1" type="ORF">DFR39_101142</name>
</gene>
<dbReference type="EMBL" id="SNXE01000001">
    <property type="protein sequence ID" value="TDP12669.1"/>
    <property type="molecule type" value="Genomic_DNA"/>
</dbReference>
<keyword evidence="1" id="KW-0808">Transferase</keyword>
<comment type="caution">
    <text evidence="1">The sequence shown here is derived from an EMBL/GenBank/DDBJ whole genome shotgun (WGS) entry which is preliminary data.</text>
</comment>
<dbReference type="Gene3D" id="3.40.50.300">
    <property type="entry name" value="P-loop containing nucleotide triphosphate hydrolases"/>
    <property type="match status" value="1"/>
</dbReference>
<dbReference type="NCBIfam" id="TIGR04352">
    <property type="entry name" value="HprK_rel_A"/>
    <property type="match status" value="1"/>
</dbReference>
<dbReference type="InterPro" id="IPR027417">
    <property type="entry name" value="P-loop_NTPase"/>
</dbReference>
<dbReference type="InterPro" id="IPR027600">
    <property type="entry name" value="HprK-rel_A"/>
</dbReference>
<accession>A0A4R6NA95</accession>
<dbReference type="GO" id="GO:0016301">
    <property type="term" value="F:kinase activity"/>
    <property type="evidence" value="ECO:0007669"/>
    <property type="project" value="UniProtKB-KW"/>
</dbReference>
<dbReference type="RefSeq" id="WP_133601615.1">
    <property type="nucleotide sequence ID" value="NZ_JAUFPJ010000005.1"/>
</dbReference>
<proteinExistence type="predicted"/>
<evidence type="ECO:0000313" key="1">
    <source>
        <dbReference type="EMBL" id="TDP12669.1"/>
    </source>
</evidence>
<keyword evidence="1" id="KW-0418">Kinase</keyword>
<dbReference type="SUPFAM" id="SSF53795">
    <property type="entry name" value="PEP carboxykinase-like"/>
    <property type="match status" value="1"/>
</dbReference>
<sequence length="311" mass="34290">MKLAALPPAELQARLSSGRLCLRTGPFALRLRSRLPHVAEAVGLLYADHPLLDEGGFLDFHPRVDAQPGLRRWLRPQAQFELDGHRPFSPMALAQAAPMLEWGLNWCVTEHAHQYIVIHAAVVERGGRAALLPAPPGSGKSTLCAALVNRGWRLLSDELALIDPARGLFQPLARPVSLKNRSIEVIRSFAPEARFSAVVHDTLKGSVAHMKPPAESVRRDQEPARLGWIVFPRYQAGAPLQARALPRARGFMQLLEHAFNYHLHGSRGFECLADMVAPAQALDFSYSQLDEAMHFFEGLAADQARLEPVAA</sequence>
<organism evidence="1 2">
    <name type="scientific">Roseateles asaccharophilus</name>
    <dbReference type="NCBI Taxonomy" id="582607"/>
    <lineage>
        <taxon>Bacteria</taxon>
        <taxon>Pseudomonadati</taxon>
        <taxon>Pseudomonadota</taxon>
        <taxon>Betaproteobacteria</taxon>
        <taxon>Burkholderiales</taxon>
        <taxon>Sphaerotilaceae</taxon>
        <taxon>Roseateles</taxon>
    </lineage>
</organism>
<dbReference type="Proteomes" id="UP000295357">
    <property type="component" value="Unassembled WGS sequence"/>
</dbReference>
<dbReference type="AlphaFoldDB" id="A0A4R6NA95"/>
<reference evidence="1 2" key="1">
    <citation type="submission" date="2019-03" db="EMBL/GenBank/DDBJ databases">
        <title>Genomic Encyclopedia of Type Strains, Phase IV (KMG-IV): sequencing the most valuable type-strain genomes for metagenomic binning, comparative biology and taxonomic classification.</title>
        <authorList>
            <person name="Goeker M."/>
        </authorList>
    </citation>
    <scope>NUCLEOTIDE SEQUENCE [LARGE SCALE GENOMIC DNA]</scope>
    <source>
        <strain evidence="1 2">DSM 25082</strain>
    </source>
</reference>
<protein>
    <submittedName>
        <fullName evidence="1">Hpr(Ser) kinase/phosphatase</fullName>
    </submittedName>
</protein>
<evidence type="ECO:0000313" key="2">
    <source>
        <dbReference type="Proteomes" id="UP000295357"/>
    </source>
</evidence>
<name>A0A4R6NA95_9BURK</name>
<keyword evidence="2" id="KW-1185">Reference proteome</keyword>